<dbReference type="InterPro" id="IPR003439">
    <property type="entry name" value="ABC_transporter-like_ATP-bd"/>
</dbReference>
<keyword evidence="3" id="KW-0547">Nucleotide-binding</keyword>
<name>A0A4P8XI38_9BACL</name>
<reference evidence="6 7" key="1">
    <citation type="submission" date="2019-05" db="EMBL/GenBank/DDBJ databases">
        <authorList>
            <person name="Chen C."/>
        </authorList>
    </citation>
    <scope>NUCLEOTIDE SEQUENCE [LARGE SCALE GENOMIC DNA]</scope>
    <source>
        <strain evidence="6 7">HB172198</strain>
    </source>
</reference>
<dbReference type="GO" id="GO:0005524">
    <property type="term" value="F:ATP binding"/>
    <property type="evidence" value="ECO:0007669"/>
    <property type="project" value="UniProtKB-KW"/>
</dbReference>
<keyword evidence="4" id="KW-0067">ATP-binding</keyword>
<gene>
    <name evidence="6" type="ORF">E6C60_1510</name>
</gene>
<dbReference type="Proteomes" id="UP000300879">
    <property type="component" value="Chromosome"/>
</dbReference>
<dbReference type="PROSITE" id="PS50893">
    <property type="entry name" value="ABC_TRANSPORTER_2"/>
    <property type="match status" value="1"/>
</dbReference>
<evidence type="ECO:0000256" key="4">
    <source>
        <dbReference type="ARBA" id="ARBA00022840"/>
    </source>
</evidence>
<dbReference type="KEGG" id="palo:E6C60_1510"/>
<evidence type="ECO:0000313" key="7">
    <source>
        <dbReference type="Proteomes" id="UP000300879"/>
    </source>
</evidence>
<dbReference type="InterPro" id="IPR003593">
    <property type="entry name" value="AAA+_ATPase"/>
</dbReference>
<evidence type="ECO:0000256" key="3">
    <source>
        <dbReference type="ARBA" id="ARBA00022741"/>
    </source>
</evidence>
<dbReference type="GO" id="GO:0015833">
    <property type="term" value="P:peptide transport"/>
    <property type="evidence" value="ECO:0007669"/>
    <property type="project" value="InterPro"/>
</dbReference>
<sequence>MKENVLLQVQGLKKYFQVGGGKVLKAVDDLNFTIHEGETLGMVGESGCGKSTAGRTILRLYEPTAGSVFFQGTDIYKLSPRKMKVMRRDMQMIFQDPYASLNPRFTVTDIIGEALDIHGMAGSRAERKKRVEELLDMVGLNSDHATRYPHEFSGGQRQRIGIARSLAVNPKFIICDEPISALDVSIQAQVVNLLKDLQERLGLTYLFIAHDLSMVKHISDRVAVMYLGKMVELAESEELYGNPIHPYTQTLLSAIPVPDPEIESSKQRLTMEDSGQGPISAVKGEDGTVLLEEQDTELVEVSPGHWVSKPYA</sequence>
<dbReference type="CDD" id="cd03257">
    <property type="entry name" value="ABC_NikE_OppD_transporters"/>
    <property type="match status" value="1"/>
</dbReference>
<protein>
    <submittedName>
        <fullName evidence="6">ABC transporter related protein</fullName>
    </submittedName>
</protein>
<dbReference type="PANTHER" id="PTHR43776">
    <property type="entry name" value="TRANSPORT ATP-BINDING PROTEIN"/>
    <property type="match status" value="1"/>
</dbReference>
<dbReference type="SUPFAM" id="SSF52540">
    <property type="entry name" value="P-loop containing nucleoside triphosphate hydrolases"/>
    <property type="match status" value="1"/>
</dbReference>
<dbReference type="InterPro" id="IPR013563">
    <property type="entry name" value="Oligopep_ABC_C"/>
</dbReference>
<keyword evidence="7" id="KW-1185">Reference proteome</keyword>
<proteinExistence type="inferred from homology"/>
<organism evidence="6 7">
    <name type="scientific">Paenibacillus algicola</name>
    <dbReference type="NCBI Taxonomy" id="2565926"/>
    <lineage>
        <taxon>Bacteria</taxon>
        <taxon>Bacillati</taxon>
        <taxon>Bacillota</taxon>
        <taxon>Bacilli</taxon>
        <taxon>Bacillales</taxon>
        <taxon>Paenibacillaceae</taxon>
        <taxon>Paenibacillus</taxon>
    </lineage>
</organism>
<dbReference type="InterPro" id="IPR050319">
    <property type="entry name" value="ABC_transp_ATP-bind"/>
</dbReference>
<evidence type="ECO:0000256" key="2">
    <source>
        <dbReference type="ARBA" id="ARBA00022448"/>
    </source>
</evidence>
<accession>A0A4P8XI38</accession>
<dbReference type="GO" id="GO:0016887">
    <property type="term" value="F:ATP hydrolysis activity"/>
    <property type="evidence" value="ECO:0007669"/>
    <property type="project" value="InterPro"/>
</dbReference>
<dbReference type="Pfam" id="PF00005">
    <property type="entry name" value="ABC_tran"/>
    <property type="match status" value="1"/>
</dbReference>
<dbReference type="RefSeq" id="WP_138225281.1">
    <property type="nucleotide sequence ID" value="NZ_CP040396.1"/>
</dbReference>
<evidence type="ECO:0000256" key="1">
    <source>
        <dbReference type="ARBA" id="ARBA00005417"/>
    </source>
</evidence>
<dbReference type="Pfam" id="PF08352">
    <property type="entry name" value="oligo_HPY"/>
    <property type="match status" value="1"/>
</dbReference>
<dbReference type="SMART" id="SM00382">
    <property type="entry name" value="AAA"/>
    <property type="match status" value="1"/>
</dbReference>
<keyword evidence="2" id="KW-0813">Transport</keyword>
<dbReference type="InterPro" id="IPR027417">
    <property type="entry name" value="P-loop_NTPase"/>
</dbReference>
<evidence type="ECO:0000313" key="6">
    <source>
        <dbReference type="EMBL" id="QCT02226.1"/>
    </source>
</evidence>
<evidence type="ECO:0000259" key="5">
    <source>
        <dbReference type="PROSITE" id="PS50893"/>
    </source>
</evidence>
<comment type="similarity">
    <text evidence="1">Belongs to the ABC transporter superfamily.</text>
</comment>
<dbReference type="OrthoDB" id="9802264at2"/>
<dbReference type="Gene3D" id="3.40.50.300">
    <property type="entry name" value="P-loop containing nucleotide triphosphate hydrolases"/>
    <property type="match status" value="1"/>
</dbReference>
<feature type="domain" description="ABC transporter" evidence="5">
    <location>
        <begin position="7"/>
        <end position="252"/>
    </location>
</feature>
<dbReference type="PROSITE" id="PS00211">
    <property type="entry name" value="ABC_TRANSPORTER_1"/>
    <property type="match status" value="1"/>
</dbReference>
<dbReference type="InterPro" id="IPR017871">
    <property type="entry name" value="ABC_transporter-like_CS"/>
</dbReference>
<dbReference type="AlphaFoldDB" id="A0A4P8XI38"/>
<dbReference type="PANTHER" id="PTHR43776:SF7">
    <property type="entry name" value="D,D-DIPEPTIDE TRANSPORT ATP-BINDING PROTEIN DDPF-RELATED"/>
    <property type="match status" value="1"/>
</dbReference>
<dbReference type="EMBL" id="CP040396">
    <property type="protein sequence ID" value="QCT02226.1"/>
    <property type="molecule type" value="Genomic_DNA"/>
</dbReference>
<dbReference type="FunFam" id="3.40.50.300:FF:000016">
    <property type="entry name" value="Oligopeptide ABC transporter ATP-binding component"/>
    <property type="match status" value="1"/>
</dbReference>
<dbReference type="GO" id="GO:0055085">
    <property type="term" value="P:transmembrane transport"/>
    <property type="evidence" value="ECO:0007669"/>
    <property type="project" value="UniProtKB-ARBA"/>
</dbReference>